<accession>X1TET9</accession>
<organism evidence="1">
    <name type="scientific">marine sediment metagenome</name>
    <dbReference type="NCBI Taxonomy" id="412755"/>
    <lineage>
        <taxon>unclassified sequences</taxon>
        <taxon>metagenomes</taxon>
        <taxon>ecological metagenomes</taxon>
    </lineage>
</organism>
<proteinExistence type="predicted"/>
<gene>
    <name evidence="1" type="ORF">S12H4_21880</name>
</gene>
<sequence length="77" mass="9053">MVKFIYRSENKVSGINLVCFFEDLLEDFIDERKSKDNTSEQLKHDALLGVVCPKCKGEMLPQDDKVCIDCWQKYYNQ</sequence>
<evidence type="ECO:0000313" key="1">
    <source>
        <dbReference type="EMBL" id="GAI86095.1"/>
    </source>
</evidence>
<reference evidence="1" key="1">
    <citation type="journal article" date="2014" name="Front. Microbiol.">
        <title>High frequency of phylogenetically diverse reductive dehalogenase-homologous genes in deep subseafloor sedimentary metagenomes.</title>
        <authorList>
            <person name="Kawai M."/>
            <person name="Futagami T."/>
            <person name="Toyoda A."/>
            <person name="Takaki Y."/>
            <person name="Nishi S."/>
            <person name="Hori S."/>
            <person name="Arai W."/>
            <person name="Tsubouchi T."/>
            <person name="Morono Y."/>
            <person name="Uchiyama I."/>
            <person name="Ito T."/>
            <person name="Fujiyama A."/>
            <person name="Inagaki F."/>
            <person name="Takami H."/>
        </authorList>
    </citation>
    <scope>NUCLEOTIDE SEQUENCE</scope>
    <source>
        <strain evidence="1">Expedition CK06-06</strain>
    </source>
</reference>
<dbReference type="EMBL" id="BARW01011323">
    <property type="protein sequence ID" value="GAI86095.1"/>
    <property type="molecule type" value="Genomic_DNA"/>
</dbReference>
<protein>
    <submittedName>
        <fullName evidence="1">Uncharacterized protein</fullName>
    </submittedName>
</protein>
<name>X1TET9_9ZZZZ</name>
<dbReference type="AlphaFoldDB" id="X1TET9"/>
<comment type="caution">
    <text evidence="1">The sequence shown here is derived from an EMBL/GenBank/DDBJ whole genome shotgun (WGS) entry which is preliminary data.</text>
</comment>